<evidence type="ECO:0000256" key="1">
    <source>
        <dbReference type="SAM" id="Phobius"/>
    </source>
</evidence>
<reference evidence="3" key="1">
    <citation type="submission" date="2015-03" db="EMBL/GenBank/DDBJ databases">
        <authorList>
            <consortium name="Pathogen Informatics"/>
        </authorList>
    </citation>
    <scope>NUCLEOTIDE SEQUENCE [LARGE SCALE GENOMIC DNA]</scope>
    <source>
        <strain evidence="3">N09902308</strain>
    </source>
</reference>
<proteinExistence type="predicted"/>
<gene>
    <name evidence="2" type="ORF">ERS007739_01487</name>
</gene>
<comment type="caution">
    <text evidence="2">The sequence shown here is derived from an EMBL/GenBank/DDBJ whole genome shotgun (WGS) entry which is preliminary data.</text>
</comment>
<keyword evidence="1" id="KW-1133">Transmembrane helix</keyword>
<dbReference type="AlphaFoldDB" id="A0A916L9X0"/>
<evidence type="ECO:0000313" key="3">
    <source>
        <dbReference type="Proteomes" id="UP000039021"/>
    </source>
</evidence>
<organism evidence="2 3">
    <name type="scientific">Mycobacterium tuberculosis</name>
    <dbReference type="NCBI Taxonomy" id="1773"/>
    <lineage>
        <taxon>Bacteria</taxon>
        <taxon>Bacillati</taxon>
        <taxon>Actinomycetota</taxon>
        <taxon>Actinomycetes</taxon>
        <taxon>Mycobacteriales</taxon>
        <taxon>Mycobacteriaceae</taxon>
        <taxon>Mycobacterium</taxon>
        <taxon>Mycobacterium tuberculosis complex</taxon>
    </lineage>
</organism>
<name>A0A916L9X0_MYCTX</name>
<keyword evidence="1" id="KW-0472">Membrane</keyword>
<evidence type="ECO:0000313" key="2">
    <source>
        <dbReference type="EMBL" id="COX58929.1"/>
    </source>
</evidence>
<sequence>MWPYFLRRRPQQPPPAFPVWPLWYAALAWLHVRQAGALLVVGLAIGAWRRAW</sequence>
<protein>
    <submittedName>
        <fullName evidence="2">1,4-Dihydroxy-2-naphtoate prenyltransferase (Part4)</fullName>
    </submittedName>
</protein>
<dbReference type="Proteomes" id="UP000039021">
    <property type="component" value="Unassembled WGS sequence"/>
</dbReference>
<accession>A0A916L9X0</accession>
<feature type="transmembrane region" description="Helical" evidence="1">
    <location>
        <begin position="20"/>
        <end position="48"/>
    </location>
</feature>
<dbReference type="EMBL" id="CSBK01000578">
    <property type="protein sequence ID" value="COX58929.1"/>
    <property type="molecule type" value="Genomic_DNA"/>
</dbReference>
<keyword evidence="1" id="KW-0812">Transmembrane</keyword>